<keyword evidence="1" id="KW-1133">Transmembrane helix</keyword>
<keyword evidence="1" id="KW-0812">Transmembrane</keyword>
<dbReference type="RefSeq" id="WP_047763565.1">
    <property type="nucleotide sequence ID" value="NZ_LAQL01000004.1"/>
</dbReference>
<reference evidence="2 3" key="1">
    <citation type="submission" date="2015-03" db="EMBL/GenBank/DDBJ databases">
        <title>Genome Sequence of Kiloniella spongiae MEBiC09566, isolated from a marine sponge.</title>
        <authorList>
            <person name="Shao Z."/>
            <person name="Wang L."/>
            <person name="Li X."/>
        </authorList>
    </citation>
    <scope>NUCLEOTIDE SEQUENCE [LARGE SCALE GENOMIC DNA]</scope>
    <source>
        <strain evidence="2 3">MEBiC09566</strain>
    </source>
</reference>
<dbReference type="InterPro" id="IPR009935">
    <property type="entry name" value="DUF1467"/>
</dbReference>
<comment type="caution">
    <text evidence="2">The sequence shown here is derived from an EMBL/GenBank/DDBJ whole genome shotgun (WGS) entry which is preliminary data.</text>
</comment>
<protein>
    <submittedName>
        <fullName evidence="2">Uncharacterized protein</fullName>
    </submittedName>
</protein>
<gene>
    <name evidence="2" type="ORF">WH96_07660</name>
</gene>
<dbReference type="Proteomes" id="UP000035444">
    <property type="component" value="Unassembled WGS sequence"/>
</dbReference>
<feature type="transmembrane region" description="Helical" evidence="1">
    <location>
        <begin position="46"/>
        <end position="68"/>
    </location>
</feature>
<sequence>MNWVTGILVYIIIWWLIFFMALPFGVRAEDNPEVGHEPSAPKNPMLLRKALITSAIAGVLWGIAYYVITNKLITIGELTY</sequence>
<accession>A0A0H2MG34</accession>
<proteinExistence type="predicted"/>
<organism evidence="2 3">
    <name type="scientific">Kiloniella spongiae</name>
    <dbReference type="NCBI Taxonomy" id="1489064"/>
    <lineage>
        <taxon>Bacteria</taxon>
        <taxon>Pseudomonadati</taxon>
        <taxon>Pseudomonadota</taxon>
        <taxon>Alphaproteobacteria</taxon>
        <taxon>Rhodospirillales</taxon>
        <taxon>Kiloniellaceae</taxon>
        <taxon>Kiloniella</taxon>
    </lineage>
</organism>
<feature type="transmembrane region" description="Helical" evidence="1">
    <location>
        <begin position="7"/>
        <end position="26"/>
    </location>
</feature>
<evidence type="ECO:0000256" key="1">
    <source>
        <dbReference type="SAM" id="Phobius"/>
    </source>
</evidence>
<dbReference type="STRING" id="1489064.WH96_07660"/>
<keyword evidence="3" id="KW-1185">Reference proteome</keyword>
<dbReference type="EMBL" id="LAQL01000004">
    <property type="protein sequence ID" value="KLN61484.1"/>
    <property type="molecule type" value="Genomic_DNA"/>
</dbReference>
<dbReference type="AlphaFoldDB" id="A0A0H2MG34"/>
<name>A0A0H2MG34_9PROT</name>
<evidence type="ECO:0000313" key="2">
    <source>
        <dbReference type="EMBL" id="KLN61484.1"/>
    </source>
</evidence>
<evidence type="ECO:0000313" key="3">
    <source>
        <dbReference type="Proteomes" id="UP000035444"/>
    </source>
</evidence>
<keyword evidence="1" id="KW-0472">Membrane</keyword>
<dbReference type="Pfam" id="PF07330">
    <property type="entry name" value="DUF1467"/>
    <property type="match status" value="1"/>
</dbReference>
<dbReference type="OrthoDB" id="9804637at2"/>